<reference evidence="2" key="1">
    <citation type="submission" date="2022-11" db="UniProtKB">
        <authorList>
            <consortium name="WormBaseParasite"/>
        </authorList>
    </citation>
    <scope>IDENTIFICATION</scope>
</reference>
<name>A0AC35GYW5_9BILA</name>
<accession>A0AC35GYW5</accession>
<evidence type="ECO:0000313" key="2">
    <source>
        <dbReference type="WBParaSite" id="PS1159_v2.g9991.t1"/>
    </source>
</evidence>
<sequence length="143" mass="16927">MILSSNVEELDLLKVTVRYSDGNIVPLEKIVGIFPNLTGFLYNCTSNVSFKTVKELLKIPHFTKIQIFYLWDIPDTFDIETFYTYMKENEQTKFNLFFCDAISEVYKIRLEEIIDEIIAAKDRNRKSCFITFPGLDREKERRM</sequence>
<dbReference type="Proteomes" id="UP000887580">
    <property type="component" value="Unplaced"/>
</dbReference>
<dbReference type="WBParaSite" id="PS1159_v2.g9991.t1">
    <property type="protein sequence ID" value="PS1159_v2.g9991.t1"/>
    <property type="gene ID" value="PS1159_v2.g9991"/>
</dbReference>
<proteinExistence type="predicted"/>
<organism evidence="1 2">
    <name type="scientific">Panagrolaimus sp. PS1159</name>
    <dbReference type="NCBI Taxonomy" id="55785"/>
    <lineage>
        <taxon>Eukaryota</taxon>
        <taxon>Metazoa</taxon>
        <taxon>Ecdysozoa</taxon>
        <taxon>Nematoda</taxon>
        <taxon>Chromadorea</taxon>
        <taxon>Rhabditida</taxon>
        <taxon>Tylenchina</taxon>
        <taxon>Panagrolaimomorpha</taxon>
        <taxon>Panagrolaimoidea</taxon>
        <taxon>Panagrolaimidae</taxon>
        <taxon>Panagrolaimus</taxon>
    </lineage>
</organism>
<evidence type="ECO:0000313" key="1">
    <source>
        <dbReference type="Proteomes" id="UP000887580"/>
    </source>
</evidence>
<protein>
    <submittedName>
        <fullName evidence="2">Uncharacterized protein</fullName>
    </submittedName>
</protein>